<dbReference type="GeneID" id="73468590"/>
<dbReference type="PROSITE" id="PS51450">
    <property type="entry name" value="LRR"/>
    <property type="match status" value="4"/>
</dbReference>
<evidence type="ECO:0000256" key="1">
    <source>
        <dbReference type="ARBA" id="ARBA00022614"/>
    </source>
</evidence>
<comment type="caution">
    <text evidence="4">The sequence shown here is derived from an EMBL/GenBank/DDBJ whole genome shotgun (WGS) entry which is preliminary data.</text>
</comment>
<evidence type="ECO:0000256" key="2">
    <source>
        <dbReference type="ARBA" id="ARBA00022737"/>
    </source>
</evidence>
<dbReference type="PANTHER" id="PTHR18849:SF0">
    <property type="entry name" value="CILIA- AND FLAGELLA-ASSOCIATED PROTEIN 410-RELATED"/>
    <property type="match status" value="1"/>
</dbReference>
<dbReference type="SMART" id="SM00364">
    <property type="entry name" value="LRR_BAC"/>
    <property type="match status" value="3"/>
</dbReference>
<organism evidence="4 5">
    <name type="scientific">[Candida] subhashii</name>
    <dbReference type="NCBI Taxonomy" id="561895"/>
    <lineage>
        <taxon>Eukaryota</taxon>
        <taxon>Fungi</taxon>
        <taxon>Dikarya</taxon>
        <taxon>Ascomycota</taxon>
        <taxon>Saccharomycotina</taxon>
        <taxon>Pichiomycetes</taxon>
        <taxon>Debaryomycetaceae</taxon>
        <taxon>Spathaspora</taxon>
    </lineage>
</organism>
<sequence length="400" mass="46951">MNNIFNLPPELIKVSLSNLSSQDLNDLFDLNNLFHPITEHNDAYLSIRYIAYNEYISRTNLYLSNIHKPNDPNYLSINQIRYFINHNIIIHPKSITINVIDDYETRNQFIKQLFQYKIIDYVNIFTTRVNLNLELFDDKDYIIQQLFDYIVRIQCQLNLFSFKYVGQQISSHPYDLSIIGLLQLRFRHIEMLSNHINSYDTMLTSLDLSFNGISDLGIISKFPESLTYLNLSNNNITSLMNHNFNWKSLINLQILDLSNNNIVYIDLSDSRNIQTYNLKELNLSSNNLTTIPKLSTSPLCKSLENLDLSRNLFSKLLYSFPSGLVKLNLKGNYFYDFYQQINGRIFPKSLEYLDLSYCHIPIIPSTTTTTTNESEFKQEIYNKLISIEKLQKLQWLQIDT</sequence>
<proteinExistence type="predicted"/>
<keyword evidence="2" id="KW-0677">Repeat</keyword>
<dbReference type="EMBL" id="JAGSYN010000067">
    <property type="protein sequence ID" value="KAG7664692.1"/>
    <property type="molecule type" value="Genomic_DNA"/>
</dbReference>
<feature type="domain" description="F-box" evidence="3">
    <location>
        <begin position="1"/>
        <end position="47"/>
    </location>
</feature>
<dbReference type="InterPro" id="IPR001810">
    <property type="entry name" value="F-box_dom"/>
</dbReference>
<dbReference type="InterPro" id="IPR001611">
    <property type="entry name" value="Leu-rich_rpt"/>
</dbReference>
<gene>
    <name evidence="4" type="ORF">J8A68_001789</name>
</gene>
<accession>A0A8J5QKE0</accession>
<dbReference type="PROSITE" id="PS50181">
    <property type="entry name" value="FBOX"/>
    <property type="match status" value="1"/>
</dbReference>
<evidence type="ECO:0000313" key="4">
    <source>
        <dbReference type="EMBL" id="KAG7664692.1"/>
    </source>
</evidence>
<dbReference type="SMART" id="SM00369">
    <property type="entry name" value="LRR_TYP"/>
    <property type="match status" value="4"/>
</dbReference>
<dbReference type="Proteomes" id="UP000694255">
    <property type="component" value="Unassembled WGS sequence"/>
</dbReference>
<evidence type="ECO:0000313" key="5">
    <source>
        <dbReference type="Proteomes" id="UP000694255"/>
    </source>
</evidence>
<name>A0A8J5QKE0_9ASCO</name>
<keyword evidence="1" id="KW-0433">Leucine-rich repeat</keyword>
<protein>
    <recommendedName>
        <fullName evidence="3">F-box domain-containing protein</fullName>
    </recommendedName>
</protein>
<dbReference type="PANTHER" id="PTHR18849">
    <property type="entry name" value="LEUCINE RICH REPEAT PROTEIN"/>
    <property type="match status" value="1"/>
</dbReference>
<dbReference type="AlphaFoldDB" id="A0A8J5QKE0"/>
<reference evidence="4 5" key="1">
    <citation type="journal article" date="2021" name="DNA Res.">
        <title>Genome analysis of Candida subhashii reveals its hybrid nature and dual mitochondrial genome conformations.</title>
        <authorList>
            <person name="Mixao V."/>
            <person name="Hegedusova E."/>
            <person name="Saus E."/>
            <person name="Pryszcz L.P."/>
            <person name="Cillingova A."/>
            <person name="Nosek J."/>
            <person name="Gabaldon T."/>
        </authorList>
    </citation>
    <scope>NUCLEOTIDE SEQUENCE [LARGE SCALE GENOMIC DNA]</scope>
    <source>
        <strain evidence="4 5">CBS 10753</strain>
    </source>
</reference>
<dbReference type="OrthoDB" id="676979at2759"/>
<dbReference type="InterPro" id="IPR003591">
    <property type="entry name" value="Leu-rich_rpt_typical-subtyp"/>
</dbReference>
<evidence type="ECO:0000259" key="3">
    <source>
        <dbReference type="PROSITE" id="PS50181"/>
    </source>
</evidence>
<dbReference type="Pfam" id="PF00560">
    <property type="entry name" value="LRR_1"/>
    <property type="match status" value="3"/>
</dbReference>
<dbReference type="RefSeq" id="XP_049264924.1">
    <property type="nucleotide sequence ID" value="XM_049405470.1"/>
</dbReference>
<keyword evidence="5" id="KW-1185">Reference proteome</keyword>
<dbReference type="Pfam" id="PF13516">
    <property type="entry name" value="LRR_6"/>
    <property type="match status" value="2"/>
</dbReference>